<dbReference type="RefSeq" id="WP_307274518.1">
    <property type="nucleotide sequence ID" value="NZ_JAUSVX010000006.1"/>
</dbReference>
<dbReference type="EMBL" id="JAUSVX010000006">
    <property type="protein sequence ID" value="MDQ0470495.1"/>
    <property type="molecule type" value="Genomic_DNA"/>
</dbReference>
<proteinExistence type="inferred from homology"/>
<keyword evidence="5" id="KW-1185">Reference proteome</keyword>
<dbReference type="NCBIfam" id="TIGR01552">
    <property type="entry name" value="phd_fam"/>
    <property type="match status" value="1"/>
</dbReference>
<sequence length="88" mass="10184">MNQHIWTVTEAKARLSELLRRADEEGPQRIGTRRGYRLVSEAQWQRLQTSRPAMGRWLLEHMPASDPLEIPSRAEPVPDNPFDHGDAR</sequence>
<dbReference type="SUPFAM" id="SSF143120">
    <property type="entry name" value="YefM-like"/>
    <property type="match status" value="1"/>
</dbReference>
<evidence type="ECO:0000256" key="2">
    <source>
        <dbReference type="RuleBase" id="RU362080"/>
    </source>
</evidence>
<accession>A0ABU0J897</accession>
<evidence type="ECO:0000256" key="3">
    <source>
        <dbReference type="SAM" id="MobiDB-lite"/>
    </source>
</evidence>
<evidence type="ECO:0000313" key="4">
    <source>
        <dbReference type="EMBL" id="MDQ0470495.1"/>
    </source>
</evidence>
<reference evidence="4 5" key="1">
    <citation type="submission" date="2023-07" db="EMBL/GenBank/DDBJ databases">
        <title>Genomic Encyclopedia of Type Strains, Phase IV (KMG-IV): sequencing the most valuable type-strain genomes for metagenomic binning, comparative biology and taxonomic classification.</title>
        <authorList>
            <person name="Goeker M."/>
        </authorList>
    </citation>
    <scope>NUCLEOTIDE SEQUENCE [LARGE SCALE GENOMIC DNA]</scope>
    <source>
        <strain evidence="4 5">DSM 19619</strain>
    </source>
</reference>
<evidence type="ECO:0000313" key="5">
    <source>
        <dbReference type="Proteomes" id="UP001242480"/>
    </source>
</evidence>
<dbReference type="InterPro" id="IPR006442">
    <property type="entry name" value="Antitoxin_Phd/YefM"/>
</dbReference>
<dbReference type="Gene3D" id="3.40.1620.10">
    <property type="entry name" value="YefM-like domain"/>
    <property type="match status" value="1"/>
</dbReference>
<name>A0ABU0J897_9HYPH</name>
<comment type="function">
    <text evidence="2">Antitoxin component of a type II toxin-antitoxin (TA) system.</text>
</comment>
<protein>
    <recommendedName>
        <fullName evidence="2">Antitoxin</fullName>
    </recommendedName>
</protein>
<comment type="similarity">
    <text evidence="1 2">Belongs to the phD/YefM antitoxin family.</text>
</comment>
<dbReference type="Proteomes" id="UP001242480">
    <property type="component" value="Unassembled WGS sequence"/>
</dbReference>
<feature type="region of interest" description="Disordered" evidence="3">
    <location>
        <begin position="66"/>
        <end position="88"/>
    </location>
</feature>
<evidence type="ECO:0000256" key="1">
    <source>
        <dbReference type="ARBA" id="ARBA00009981"/>
    </source>
</evidence>
<comment type="caution">
    <text evidence="4">The sequence shown here is derived from an EMBL/GenBank/DDBJ whole genome shotgun (WGS) entry which is preliminary data.</text>
</comment>
<dbReference type="InterPro" id="IPR036165">
    <property type="entry name" value="YefM-like_sf"/>
</dbReference>
<dbReference type="Pfam" id="PF02604">
    <property type="entry name" value="PhdYeFM_antitox"/>
    <property type="match status" value="1"/>
</dbReference>
<gene>
    <name evidence="4" type="ORF">QO011_003514</name>
</gene>
<organism evidence="4 5">
    <name type="scientific">Labrys wisconsinensis</name>
    <dbReference type="NCBI Taxonomy" id="425677"/>
    <lineage>
        <taxon>Bacteria</taxon>
        <taxon>Pseudomonadati</taxon>
        <taxon>Pseudomonadota</taxon>
        <taxon>Alphaproteobacteria</taxon>
        <taxon>Hyphomicrobiales</taxon>
        <taxon>Xanthobacteraceae</taxon>
        <taxon>Labrys</taxon>
    </lineage>
</organism>